<feature type="repeat" description="ANK" evidence="3">
    <location>
        <begin position="39"/>
        <end position="61"/>
    </location>
</feature>
<dbReference type="PANTHER" id="PTHR24126">
    <property type="entry name" value="ANKYRIN REPEAT, PH AND SEC7 DOMAIN CONTAINING PROTEIN SECG-RELATED"/>
    <property type="match status" value="1"/>
</dbReference>
<keyword evidence="6" id="KW-1185">Reference proteome</keyword>
<feature type="region of interest" description="Disordered" evidence="4">
    <location>
        <begin position="133"/>
        <end position="155"/>
    </location>
</feature>
<dbReference type="SUPFAM" id="SSF48403">
    <property type="entry name" value="Ankyrin repeat"/>
    <property type="match status" value="1"/>
</dbReference>
<accession>A0A1X2HI64</accession>
<evidence type="ECO:0000256" key="2">
    <source>
        <dbReference type="ARBA" id="ARBA00023043"/>
    </source>
</evidence>
<reference evidence="5 6" key="1">
    <citation type="submission" date="2016-07" db="EMBL/GenBank/DDBJ databases">
        <title>Pervasive Adenine N6-methylation of Active Genes in Fungi.</title>
        <authorList>
            <consortium name="DOE Joint Genome Institute"/>
            <person name="Mondo S.J."/>
            <person name="Dannebaum R.O."/>
            <person name="Kuo R.C."/>
            <person name="Labutti K."/>
            <person name="Haridas S."/>
            <person name="Kuo A."/>
            <person name="Salamov A."/>
            <person name="Ahrendt S.R."/>
            <person name="Lipzen A."/>
            <person name="Sullivan W."/>
            <person name="Andreopoulos W.B."/>
            <person name="Clum A."/>
            <person name="Lindquist E."/>
            <person name="Daum C."/>
            <person name="Ramamoorthy G.K."/>
            <person name="Gryganskyi A."/>
            <person name="Culley D."/>
            <person name="Magnuson J.K."/>
            <person name="James T.Y."/>
            <person name="O'Malley M.A."/>
            <person name="Stajich J.E."/>
            <person name="Spatafora J.W."/>
            <person name="Visel A."/>
            <person name="Grigoriev I.V."/>
        </authorList>
    </citation>
    <scope>NUCLEOTIDE SEQUENCE [LARGE SCALE GENOMIC DNA]</scope>
    <source>
        <strain evidence="5 6">NRRL 2496</strain>
    </source>
</reference>
<gene>
    <name evidence="5" type="ORF">BCR43DRAFT_438403</name>
</gene>
<dbReference type="InterPro" id="IPR036770">
    <property type="entry name" value="Ankyrin_rpt-contain_sf"/>
</dbReference>
<dbReference type="PANTHER" id="PTHR24126:SF14">
    <property type="entry name" value="ANK_REP_REGION DOMAIN-CONTAINING PROTEIN"/>
    <property type="match status" value="1"/>
</dbReference>
<evidence type="ECO:0000313" key="5">
    <source>
        <dbReference type="EMBL" id="ORY98146.1"/>
    </source>
</evidence>
<dbReference type="Gene3D" id="1.25.40.20">
    <property type="entry name" value="Ankyrin repeat-containing domain"/>
    <property type="match status" value="1"/>
</dbReference>
<dbReference type="Proteomes" id="UP000242180">
    <property type="component" value="Unassembled WGS sequence"/>
</dbReference>
<evidence type="ECO:0000256" key="1">
    <source>
        <dbReference type="ARBA" id="ARBA00022737"/>
    </source>
</evidence>
<dbReference type="FunCoup" id="A0A1X2HI64">
    <property type="interactions" value="28"/>
</dbReference>
<dbReference type="InterPro" id="IPR002110">
    <property type="entry name" value="Ankyrin_rpt"/>
</dbReference>
<dbReference type="STRING" id="13706.A0A1X2HI64"/>
<sequence>MSNDQEILDDLIFFSRSGDFEELKQVNAQPELFITKNDVGNTALHMASANNHVDIVEYIIQQLKQWKPEEMRSLVNTTNEQGNTALHWAALNGHLAVVELLLKNKADKTPIYEAQQHGHEKVAEHFLLTMIEEEPEEPVDEENQFVEKGYDQQNQ</sequence>
<dbReference type="OrthoDB" id="10057496at2759"/>
<dbReference type="PROSITE" id="PS50297">
    <property type="entry name" value="ANK_REP_REGION"/>
    <property type="match status" value="2"/>
</dbReference>
<organism evidence="5 6">
    <name type="scientific">Syncephalastrum racemosum</name>
    <name type="common">Filamentous fungus</name>
    <dbReference type="NCBI Taxonomy" id="13706"/>
    <lineage>
        <taxon>Eukaryota</taxon>
        <taxon>Fungi</taxon>
        <taxon>Fungi incertae sedis</taxon>
        <taxon>Mucoromycota</taxon>
        <taxon>Mucoromycotina</taxon>
        <taxon>Mucoromycetes</taxon>
        <taxon>Mucorales</taxon>
        <taxon>Syncephalastraceae</taxon>
        <taxon>Syncephalastrum</taxon>
    </lineage>
</organism>
<proteinExistence type="predicted"/>
<keyword evidence="2 3" id="KW-0040">ANK repeat</keyword>
<evidence type="ECO:0000256" key="3">
    <source>
        <dbReference type="PROSITE-ProRule" id="PRU00023"/>
    </source>
</evidence>
<feature type="compositionally biased region" description="Acidic residues" evidence="4">
    <location>
        <begin position="133"/>
        <end position="144"/>
    </location>
</feature>
<evidence type="ECO:0000313" key="6">
    <source>
        <dbReference type="Proteomes" id="UP000242180"/>
    </source>
</evidence>
<dbReference type="PRINTS" id="PR01415">
    <property type="entry name" value="ANKYRIN"/>
</dbReference>
<name>A0A1X2HI64_SYNRA</name>
<dbReference type="EMBL" id="MCGN01000004">
    <property type="protein sequence ID" value="ORY98146.1"/>
    <property type="molecule type" value="Genomic_DNA"/>
</dbReference>
<comment type="caution">
    <text evidence="5">The sequence shown here is derived from an EMBL/GenBank/DDBJ whole genome shotgun (WGS) entry which is preliminary data.</text>
</comment>
<dbReference type="PROSITE" id="PS50088">
    <property type="entry name" value="ANK_REPEAT"/>
    <property type="match status" value="2"/>
</dbReference>
<evidence type="ECO:0000256" key="4">
    <source>
        <dbReference type="SAM" id="MobiDB-lite"/>
    </source>
</evidence>
<dbReference type="AlphaFoldDB" id="A0A1X2HI64"/>
<feature type="repeat" description="ANK" evidence="3">
    <location>
        <begin position="81"/>
        <end position="107"/>
    </location>
</feature>
<dbReference type="SMART" id="SM00248">
    <property type="entry name" value="ANK"/>
    <property type="match status" value="2"/>
</dbReference>
<protein>
    <submittedName>
        <fullName evidence="5">Ankyrin repeat-containing domain protein</fullName>
    </submittedName>
</protein>
<keyword evidence="1" id="KW-0677">Repeat</keyword>
<dbReference type="Pfam" id="PF12796">
    <property type="entry name" value="Ank_2"/>
    <property type="match status" value="1"/>
</dbReference>
<dbReference type="InParanoid" id="A0A1X2HI64"/>
<dbReference type="OMA" id="EAENVGW"/>